<evidence type="ECO:0000313" key="1">
    <source>
        <dbReference type="EMBL" id="ABF12568.1"/>
    </source>
</evidence>
<geneLocation type="plasmid" evidence="1 2">
    <name>megaplasmid</name>
</geneLocation>
<gene>
    <name evidence="1" type="ordered locus">Rmet_5709</name>
</gene>
<reference evidence="2" key="1">
    <citation type="journal article" date="2010" name="PLoS ONE">
        <title>The complete genome sequence of Cupriavidus metallidurans strain CH34, a master survivalist in harsh and anthropogenic environments.</title>
        <authorList>
            <person name="Janssen P.J."/>
            <person name="Van Houdt R."/>
            <person name="Moors H."/>
            <person name="Monsieurs P."/>
            <person name="Morin N."/>
            <person name="Michaux A."/>
            <person name="Benotmane M.A."/>
            <person name="Leys N."/>
            <person name="Vallaeys T."/>
            <person name="Lapidus A."/>
            <person name="Monchy S."/>
            <person name="Medigue C."/>
            <person name="Taghavi S."/>
            <person name="McCorkle S."/>
            <person name="Dunn J."/>
            <person name="van der Lelie D."/>
            <person name="Mergeay M."/>
        </authorList>
    </citation>
    <scope>NUCLEOTIDE SEQUENCE [LARGE SCALE GENOMIC DNA]</scope>
    <source>
        <strain evidence="2">ATCC 43123 / DSM 2839 / NBRC 102507 / CH34</strain>
    </source>
</reference>
<organism evidence="1 2">
    <name type="scientific">Cupriavidus metallidurans (strain ATCC 43123 / DSM 2839 / NBRC 102507 / CH34)</name>
    <name type="common">Ralstonia metallidurans</name>
    <dbReference type="NCBI Taxonomy" id="266264"/>
    <lineage>
        <taxon>Bacteria</taxon>
        <taxon>Pseudomonadati</taxon>
        <taxon>Pseudomonadota</taxon>
        <taxon>Betaproteobacteria</taxon>
        <taxon>Burkholderiales</taxon>
        <taxon>Burkholderiaceae</taxon>
        <taxon>Cupriavidus</taxon>
    </lineage>
</organism>
<name>Q1LBA8_CUPMC</name>
<keyword evidence="2" id="KW-1185">Reference proteome</keyword>
<keyword evidence="1" id="KW-0614">Plasmid</keyword>
<proteinExistence type="predicted"/>
<sequence length="86" mass="9242">MESSECKKMTHSVSRNAAASWLSETSLSESRCGLQALGAGLWRAVTRVRRAGSEVRIIDSRRPASDCVAMRAGAMPPCLDASGRFV</sequence>
<dbReference type="EMBL" id="CP000353">
    <property type="protein sequence ID" value="ABF12568.1"/>
    <property type="molecule type" value="Genomic_DNA"/>
</dbReference>
<dbReference type="AlphaFoldDB" id="Q1LBA8"/>
<dbReference type="HOGENOM" id="CLU_2495636_0_0_4"/>
<dbReference type="Proteomes" id="UP000002429">
    <property type="component" value="Plasmid megaplasmid"/>
</dbReference>
<protein>
    <submittedName>
        <fullName evidence="1">Uncharacterized protein</fullName>
    </submittedName>
</protein>
<dbReference type="KEGG" id="rme:Rmet_5709"/>
<evidence type="ECO:0000313" key="2">
    <source>
        <dbReference type="Proteomes" id="UP000002429"/>
    </source>
</evidence>
<accession>Q1LBA8</accession>